<feature type="region of interest" description="Disordered" evidence="1">
    <location>
        <begin position="17"/>
        <end position="59"/>
    </location>
</feature>
<dbReference type="HOGENOM" id="CLU_196567_0_0_4"/>
<evidence type="ECO:0000313" key="2">
    <source>
        <dbReference type="EMBL" id="EET03873.1"/>
    </source>
</evidence>
<name>A0A0E1VSP7_BURPE</name>
<dbReference type="Proteomes" id="UP000001812">
    <property type="component" value="Chromosome II"/>
</dbReference>
<organism evidence="2">
    <name type="scientific">Burkholderia pseudomallei 1710a</name>
    <dbReference type="NCBI Taxonomy" id="320371"/>
    <lineage>
        <taxon>Bacteria</taxon>
        <taxon>Pseudomonadati</taxon>
        <taxon>Pseudomonadota</taxon>
        <taxon>Betaproteobacteria</taxon>
        <taxon>Burkholderiales</taxon>
        <taxon>Burkholderiaceae</taxon>
        <taxon>Burkholderia</taxon>
        <taxon>pseudomallei group</taxon>
    </lineage>
</organism>
<reference evidence="2" key="1">
    <citation type="submission" date="2009-05" db="EMBL/GenBank/DDBJ databases">
        <authorList>
            <person name="Harkins D.M."/>
            <person name="DeShazer D."/>
            <person name="Woods D.E."/>
            <person name="Brinkac L.M."/>
            <person name="Brown K.A."/>
            <person name="Hung G.C."/>
            <person name="Tuanyok A."/>
            <person name="Zhang B."/>
            <person name="Nierman W.C."/>
        </authorList>
    </citation>
    <scope>NUCLEOTIDE SEQUENCE [LARGE SCALE GENOMIC DNA]</scope>
    <source>
        <strain evidence="2">1710a</strain>
    </source>
</reference>
<dbReference type="AlphaFoldDB" id="A0A0E1VSP7"/>
<proteinExistence type="predicted"/>
<protein>
    <submittedName>
        <fullName evidence="2">Uncharacterized protein</fullName>
    </submittedName>
</protein>
<accession>A0A0E1VSP7</accession>
<sequence>MLRSVVDATAAVKRATIRENAGKGGGMGGRRVPRRSADGTGAQFGRHARGTGTVRAIAQ</sequence>
<gene>
    <name evidence="2" type="ORF">BURPS1710A_A0181</name>
</gene>
<evidence type="ECO:0000256" key="1">
    <source>
        <dbReference type="SAM" id="MobiDB-lite"/>
    </source>
</evidence>
<dbReference type="EMBL" id="CM000833">
    <property type="protein sequence ID" value="EET03873.1"/>
    <property type="molecule type" value="Genomic_DNA"/>
</dbReference>